<evidence type="ECO:0000259" key="8">
    <source>
        <dbReference type="Pfam" id="PF01545"/>
    </source>
</evidence>
<dbReference type="InterPro" id="IPR058533">
    <property type="entry name" value="Cation_efflux_TM"/>
</dbReference>
<accession>A0ABY9KWW2</accession>
<dbReference type="NCBIfam" id="TIGR01297">
    <property type="entry name" value="CDF"/>
    <property type="match status" value="1"/>
</dbReference>
<dbReference type="PANTHER" id="PTHR43840:SF15">
    <property type="entry name" value="MITOCHONDRIAL METAL TRANSPORTER 1-RELATED"/>
    <property type="match status" value="1"/>
</dbReference>
<evidence type="ECO:0000313" key="10">
    <source>
        <dbReference type="EMBL" id="WLV24078.1"/>
    </source>
</evidence>
<evidence type="ECO:0000313" key="11">
    <source>
        <dbReference type="Proteomes" id="UP001180087"/>
    </source>
</evidence>
<dbReference type="SUPFAM" id="SSF161111">
    <property type="entry name" value="Cation efflux protein transmembrane domain-like"/>
    <property type="match status" value="1"/>
</dbReference>
<keyword evidence="4 7" id="KW-0812">Transmembrane</keyword>
<sequence length="301" mass="32499">MKFLKDGARAVVTATWVGIIVNAFLTILKAVGGVLSGSRALIADALHSASDIVGSIVVLLAVKIANRPPDREHPYGHGKAENVASLIVAILLIIVGAEVAYSSGKIFFGERPVPPGKLALAIIIISILIKEVLFHYKYRLGKKYNSTALITEAWHHRSDSLSSLAALIGIGAAILGGKFNIPWLLYGDAVAGLAVSLIVVKVGYSLAKESSLVIMEKVLDDESVEPYIHTACSIDGVRRVDTIHARTHGSYLVIDLKLGINPDLSIEEGHRIGKRVKKQLMEKHSEVEDVLVHLNPYNDKN</sequence>
<name>A0ABY9KWW2_9BACI</name>
<keyword evidence="6 7" id="KW-0472">Membrane</keyword>
<dbReference type="Proteomes" id="UP001180087">
    <property type="component" value="Chromosome"/>
</dbReference>
<dbReference type="SUPFAM" id="SSF160240">
    <property type="entry name" value="Cation efflux protein cytoplasmic domain-like"/>
    <property type="match status" value="1"/>
</dbReference>
<evidence type="ECO:0000256" key="7">
    <source>
        <dbReference type="SAM" id="Phobius"/>
    </source>
</evidence>
<keyword evidence="11" id="KW-1185">Reference proteome</keyword>
<feature type="transmembrane region" description="Helical" evidence="7">
    <location>
        <begin position="118"/>
        <end position="138"/>
    </location>
</feature>
<dbReference type="Pfam" id="PF01545">
    <property type="entry name" value="Cation_efflux"/>
    <property type="match status" value="1"/>
</dbReference>
<feature type="transmembrane region" description="Helical" evidence="7">
    <location>
        <begin position="159"/>
        <end position="177"/>
    </location>
</feature>
<gene>
    <name evidence="10" type="ORF">QR721_10580</name>
</gene>
<feature type="domain" description="Cation efflux protein cytoplasmic" evidence="9">
    <location>
        <begin position="219"/>
        <end position="297"/>
    </location>
</feature>
<feature type="transmembrane region" description="Helical" evidence="7">
    <location>
        <begin position="183"/>
        <end position="207"/>
    </location>
</feature>
<protein>
    <submittedName>
        <fullName evidence="10">Cation diffusion facilitator family transporter</fullName>
    </submittedName>
</protein>
<dbReference type="Gene3D" id="3.30.70.1350">
    <property type="entry name" value="Cation efflux protein, cytoplasmic domain"/>
    <property type="match status" value="1"/>
</dbReference>
<comment type="subcellular location">
    <subcellularLocation>
        <location evidence="1">Membrane</location>
        <topology evidence="1">Multi-pass membrane protein</topology>
    </subcellularLocation>
</comment>
<feature type="transmembrane region" description="Helical" evidence="7">
    <location>
        <begin position="40"/>
        <end position="62"/>
    </location>
</feature>
<dbReference type="InterPro" id="IPR036837">
    <property type="entry name" value="Cation_efflux_CTD_sf"/>
</dbReference>
<dbReference type="InterPro" id="IPR050291">
    <property type="entry name" value="CDF_Transporter"/>
</dbReference>
<dbReference type="Pfam" id="PF16916">
    <property type="entry name" value="ZT_dimer"/>
    <property type="match status" value="1"/>
</dbReference>
<dbReference type="PANTHER" id="PTHR43840">
    <property type="entry name" value="MITOCHONDRIAL METAL TRANSPORTER 1-RELATED"/>
    <property type="match status" value="1"/>
</dbReference>
<reference evidence="10" key="1">
    <citation type="submission" date="2023-06" db="EMBL/GenBank/DDBJ databases">
        <title>A Treasure from Seagulls: Isolation and Description of Aciduricobacillus qingdaonensis gen. nov., sp. nov., a Rare Obligately Uric Acid-utilizing Member in the Family Bacillaceae.</title>
        <authorList>
            <person name="Liu W."/>
            <person name="Wang B."/>
        </authorList>
    </citation>
    <scope>NUCLEOTIDE SEQUENCE</scope>
    <source>
        <strain evidence="10">44XB</strain>
    </source>
</reference>
<feature type="transmembrane region" description="Helical" evidence="7">
    <location>
        <begin position="83"/>
        <end position="103"/>
    </location>
</feature>
<comment type="similarity">
    <text evidence="2">Belongs to the cation diffusion facilitator (CDF) transporter (TC 2.A.4) family.</text>
</comment>
<dbReference type="InterPro" id="IPR002524">
    <property type="entry name" value="Cation_efflux"/>
</dbReference>
<evidence type="ECO:0000256" key="6">
    <source>
        <dbReference type="ARBA" id="ARBA00023136"/>
    </source>
</evidence>
<keyword evidence="3" id="KW-0813">Transport</keyword>
<dbReference type="InterPro" id="IPR027470">
    <property type="entry name" value="Cation_efflux_CTD"/>
</dbReference>
<evidence type="ECO:0000256" key="4">
    <source>
        <dbReference type="ARBA" id="ARBA00022692"/>
    </source>
</evidence>
<feature type="transmembrane region" description="Helical" evidence="7">
    <location>
        <begin position="7"/>
        <end position="28"/>
    </location>
</feature>
<proteinExistence type="inferred from homology"/>
<evidence type="ECO:0000259" key="9">
    <source>
        <dbReference type="Pfam" id="PF16916"/>
    </source>
</evidence>
<evidence type="ECO:0000256" key="5">
    <source>
        <dbReference type="ARBA" id="ARBA00022989"/>
    </source>
</evidence>
<organism evidence="10 11">
    <name type="scientific">Aciduricibacillus chroicocephali</name>
    <dbReference type="NCBI Taxonomy" id="3054939"/>
    <lineage>
        <taxon>Bacteria</taxon>
        <taxon>Bacillati</taxon>
        <taxon>Bacillota</taxon>
        <taxon>Bacilli</taxon>
        <taxon>Bacillales</taxon>
        <taxon>Bacillaceae</taxon>
        <taxon>Aciduricibacillus</taxon>
    </lineage>
</organism>
<dbReference type="RefSeq" id="WP_348026743.1">
    <property type="nucleotide sequence ID" value="NZ_CP129113.1"/>
</dbReference>
<dbReference type="Gene3D" id="1.20.1510.10">
    <property type="entry name" value="Cation efflux protein transmembrane domain"/>
    <property type="match status" value="1"/>
</dbReference>
<evidence type="ECO:0000256" key="2">
    <source>
        <dbReference type="ARBA" id="ARBA00008114"/>
    </source>
</evidence>
<keyword evidence="5 7" id="KW-1133">Transmembrane helix</keyword>
<evidence type="ECO:0000256" key="3">
    <source>
        <dbReference type="ARBA" id="ARBA00022448"/>
    </source>
</evidence>
<feature type="domain" description="Cation efflux protein transmembrane" evidence="8">
    <location>
        <begin position="16"/>
        <end position="215"/>
    </location>
</feature>
<evidence type="ECO:0000256" key="1">
    <source>
        <dbReference type="ARBA" id="ARBA00004141"/>
    </source>
</evidence>
<dbReference type="EMBL" id="CP129113">
    <property type="protein sequence ID" value="WLV24078.1"/>
    <property type="molecule type" value="Genomic_DNA"/>
</dbReference>
<dbReference type="InterPro" id="IPR027469">
    <property type="entry name" value="Cation_efflux_TMD_sf"/>
</dbReference>